<keyword evidence="4 5" id="KW-0472">Membrane</keyword>
<dbReference type="EMBL" id="RBZM01000001">
    <property type="protein sequence ID" value="RKP57988.1"/>
    <property type="molecule type" value="Genomic_DNA"/>
</dbReference>
<gene>
    <name evidence="6" type="ORF">D7Z26_00275</name>
</gene>
<dbReference type="Proteomes" id="UP000282076">
    <property type="component" value="Unassembled WGS sequence"/>
</dbReference>
<keyword evidence="6" id="KW-0489">Methyltransferase</keyword>
<dbReference type="PANTHER" id="PTHR43847">
    <property type="entry name" value="BLL3993 PROTEIN"/>
    <property type="match status" value="1"/>
</dbReference>
<evidence type="ECO:0000256" key="4">
    <source>
        <dbReference type="ARBA" id="ARBA00023136"/>
    </source>
</evidence>
<keyword evidence="6" id="KW-0808">Transferase</keyword>
<dbReference type="InterPro" id="IPR007318">
    <property type="entry name" value="Phopholipid_MeTrfase"/>
</dbReference>
<reference evidence="6 7" key="1">
    <citation type="submission" date="2018-10" db="EMBL/GenBank/DDBJ databases">
        <title>Cohnella sp. M2MS4P-1, whole genome shotgun sequence.</title>
        <authorList>
            <person name="Tuo L."/>
        </authorList>
    </citation>
    <scope>NUCLEOTIDE SEQUENCE [LARGE SCALE GENOMIC DNA]</scope>
    <source>
        <strain evidence="6 7">M2MS4P-1</strain>
    </source>
</reference>
<evidence type="ECO:0000256" key="5">
    <source>
        <dbReference type="SAM" id="Phobius"/>
    </source>
</evidence>
<dbReference type="GO" id="GO:0012505">
    <property type="term" value="C:endomembrane system"/>
    <property type="evidence" value="ECO:0007669"/>
    <property type="project" value="UniProtKB-SubCell"/>
</dbReference>
<organism evidence="6 7">
    <name type="scientific">Cohnella endophytica</name>
    <dbReference type="NCBI Taxonomy" id="2419778"/>
    <lineage>
        <taxon>Bacteria</taxon>
        <taxon>Bacillati</taxon>
        <taxon>Bacillota</taxon>
        <taxon>Bacilli</taxon>
        <taxon>Bacillales</taxon>
        <taxon>Paenibacillaceae</taxon>
        <taxon>Cohnella</taxon>
    </lineage>
</organism>
<evidence type="ECO:0000313" key="6">
    <source>
        <dbReference type="EMBL" id="RKP57988.1"/>
    </source>
</evidence>
<evidence type="ECO:0000256" key="2">
    <source>
        <dbReference type="ARBA" id="ARBA00022692"/>
    </source>
</evidence>
<evidence type="ECO:0000256" key="3">
    <source>
        <dbReference type="ARBA" id="ARBA00022989"/>
    </source>
</evidence>
<comment type="subcellular location">
    <subcellularLocation>
        <location evidence="1">Endomembrane system</location>
        <topology evidence="1">Multi-pass membrane protein</topology>
    </subcellularLocation>
</comment>
<sequence>MFLLAYIPIIFFFLLEFQRFKPIKEVTTKDNSNKIIGMTLLGMIVVPSFIFYEFANSKLIIYLLIVGMLMSCVGVWIRFSAIRVLGRFYSRKVGFQEEHKVIQVSWYKYIRNPGYLGTLLTYLGFAISTSSWISVIVNIALYFLAYTYRMNIEERVMKSEFKDEYIQYIKKTWRIIPFIY</sequence>
<dbReference type="Pfam" id="PF04191">
    <property type="entry name" value="PEMT"/>
    <property type="match status" value="1"/>
</dbReference>
<name>A0A494Y8R5_9BACL</name>
<feature type="transmembrane region" description="Helical" evidence="5">
    <location>
        <begin position="59"/>
        <end position="79"/>
    </location>
</feature>
<evidence type="ECO:0000256" key="1">
    <source>
        <dbReference type="ARBA" id="ARBA00004127"/>
    </source>
</evidence>
<feature type="transmembrane region" description="Helical" evidence="5">
    <location>
        <begin position="122"/>
        <end position="148"/>
    </location>
</feature>
<proteinExistence type="predicted"/>
<dbReference type="AlphaFoldDB" id="A0A494Y8R5"/>
<protein>
    <submittedName>
        <fullName evidence="6">Isoprenylcysteine carboxylmethyltransferase family protein</fullName>
    </submittedName>
</protein>
<comment type="caution">
    <text evidence="6">The sequence shown here is derived from an EMBL/GenBank/DDBJ whole genome shotgun (WGS) entry which is preliminary data.</text>
</comment>
<dbReference type="OrthoDB" id="5471300at2"/>
<dbReference type="PANTHER" id="PTHR43847:SF1">
    <property type="entry name" value="BLL3993 PROTEIN"/>
    <property type="match status" value="1"/>
</dbReference>
<evidence type="ECO:0000313" key="7">
    <source>
        <dbReference type="Proteomes" id="UP000282076"/>
    </source>
</evidence>
<keyword evidence="7" id="KW-1185">Reference proteome</keyword>
<dbReference type="Gene3D" id="1.20.120.1630">
    <property type="match status" value="1"/>
</dbReference>
<dbReference type="GO" id="GO:0032259">
    <property type="term" value="P:methylation"/>
    <property type="evidence" value="ECO:0007669"/>
    <property type="project" value="UniProtKB-KW"/>
</dbReference>
<keyword evidence="2 5" id="KW-0812">Transmembrane</keyword>
<dbReference type="GO" id="GO:0008168">
    <property type="term" value="F:methyltransferase activity"/>
    <property type="evidence" value="ECO:0007669"/>
    <property type="project" value="UniProtKB-KW"/>
</dbReference>
<dbReference type="InterPro" id="IPR052527">
    <property type="entry name" value="Metal_cation-efflux_comp"/>
</dbReference>
<dbReference type="PROSITE" id="PS50244">
    <property type="entry name" value="S5A_REDUCTASE"/>
    <property type="match status" value="1"/>
</dbReference>
<dbReference type="RefSeq" id="WP_120973665.1">
    <property type="nucleotide sequence ID" value="NZ_RBZM01000001.1"/>
</dbReference>
<keyword evidence="3 5" id="KW-1133">Transmembrane helix</keyword>
<feature type="transmembrane region" description="Helical" evidence="5">
    <location>
        <begin position="35"/>
        <end position="52"/>
    </location>
</feature>
<accession>A0A494Y8R5</accession>